<accession>A0AAJ1WS09</accession>
<name>A0AAJ1WS09_9BACL</name>
<organism evidence="1 2">
    <name type="scientific">Croceifilum oryzae</name>
    <dbReference type="NCBI Taxonomy" id="1553429"/>
    <lineage>
        <taxon>Bacteria</taxon>
        <taxon>Bacillati</taxon>
        <taxon>Bacillota</taxon>
        <taxon>Bacilli</taxon>
        <taxon>Bacillales</taxon>
        <taxon>Thermoactinomycetaceae</taxon>
        <taxon>Croceifilum</taxon>
    </lineage>
</organism>
<dbReference type="Proteomes" id="UP001238450">
    <property type="component" value="Unassembled WGS sequence"/>
</dbReference>
<proteinExistence type="predicted"/>
<evidence type="ECO:0000313" key="2">
    <source>
        <dbReference type="Proteomes" id="UP001238450"/>
    </source>
</evidence>
<dbReference type="EMBL" id="JAUSUV010000005">
    <property type="protein sequence ID" value="MDQ0417175.1"/>
    <property type="molecule type" value="Genomic_DNA"/>
</dbReference>
<keyword evidence="2" id="KW-1185">Reference proteome</keyword>
<dbReference type="RefSeq" id="WP_307252019.1">
    <property type="nucleotide sequence ID" value="NZ_JAUSUV010000005.1"/>
</dbReference>
<protein>
    <recommendedName>
        <fullName evidence="3">Lipoprotein</fullName>
    </recommendedName>
</protein>
<evidence type="ECO:0000313" key="1">
    <source>
        <dbReference type="EMBL" id="MDQ0417175.1"/>
    </source>
</evidence>
<comment type="caution">
    <text evidence="1">The sequence shown here is derived from an EMBL/GenBank/DDBJ whole genome shotgun (WGS) entry which is preliminary data.</text>
</comment>
<dbReference type="AlphaFoldDB" id="A0AAJ1WS09"/>
<evidence type="ECO:0008006" key="3">
    <source>
        <dbReference type="Google" id="ProtNLM"/>
    </source>
</evidence>
<sequence>MRKLPSLLVVSCLFLGITGCSSEKEAEPLQKPNSVTETSFPTDRQISATPEFVEHYKSVEQLSKKSDIVVQGVVQDRDFFQSEGREHVSSKVKVTKVLSGDGKVTAGDVVPFVATYALDTFREDDEVVVFGIFQKKNEHYSQDHYNCIDSFQGQFLVRDKKVKRLTDTLRNEVDRETFPTLEMDLTQLTMKIQSVKK</sequence>
<dbReference type="PROSITE" id="PS51257">
    <property type="entry name" value="PROKAR_LIPOPROTEIN"/>
    <property type="match status" value="1"/>
</dbReference>
<gene>
    <name evidence="1" type="ORF">J2Z48_001347</name>
</gene>
<reference evidence="1 2" key="1">
    <citation type="submission" date="2023-07" db="EMBL/GenBank/DDBJ databases">
        <title>Genomic Encyclopedia of Type Strains, Phase IV (KMG-IV): sequencing the most valuable type-strain genomes for metagenomic binning, comparative biology and taxonomic classification.</title>
        <authorList>
            <person name="Goeker M."/>
        </authorList>
    </citation>
    <scope>NUCLEOTIDE SEQUENCE [LARGE SCALE GENOMIC DNA]</scope>
    <source>
        <strain evidence="1 2">DSM 46876</strain>
    </source>
</reference>